<dbReference type="CDD" id="cd18247">
    <property type="entry name" value="BTB_POZ_KLHL18"/>
    <property type="match status" value="1"/>
</dbReference>
<dbReference type="Pfam" id="PF00651">
    <property type="entry name" value="BTB"/>
    <property type="match status" value="1"/>
</dbReference>
<dbReference type="SUPFAM" id="SSF54695">
    <property type="entry name" value="POZ domain"/>
    <property type="match status" value="1"/>
</dbReference>
<dbReference type="Pfam" id="PF07707">
    <property type="entry name" value="BACK"/>
    <property type="match status" value="1"/>
</dbReference>
<reference evidence="5 6" key="1">
    <citation type="submission" date="2024-05" db="EMBL/GenBank/DDBJ databases">
        <authorList>
            <person name="Wallberg A."/>
        </authorList>
    </citation>
    <scope>NUCLEOTIDE SEQUENCE [LARGE SCALE GENOMIC DNA]</scope>
</reference>
<sequence>MEEEDRKITSLGTVDIEDMDDFTIFNQDDMSVMGFQVMEEIRRRGKLCDVTLKVAEQCFTAHRIVLAAVIPYFNAMFTHDMAESKQKEITIQGIDAEAMESLINFAYSGKVKIDASNVQSLLEGSTFLQLTKVREACAEFLKHRLYPHNVLGVRTFADTLGCWSLVEACNRYLQKHFQEVSLSDEFLSLGITEVRDIVSRDELNVNSEEQMYNSENKVRKMYSDGLTELLKFRLILHFP</sequence>
<dbReference type="InterPro" id="IPR011333">
    <property type="entry name" value="SKP1/BTB/POZ_sf"/>
</dbReference>
<comment type="caution">
    <text evidence="5">The sequence shown here is derived from an EMBL/GenBank/DDBJ whole genome shotgun (WGS) entry which is preliminary data.</text>
</comment>
<evidence type="ECO:0000313" key="5">
    <source>
        <dbReference type="EMBL" id="CAL4124027.1"/>
    </source>
</evidence>
<name>A0AAV2RHD1_MEGNR</name>
<protein>
    <recommendedName>
        <fullName evidence="4">BTB domain-containing protein</fullName>
    </recommendedName>
</protein>
<dbReference type="PROSITE" id="PS50097">
    <property type="entry name" value="BTB"/>
    <property type="match status" value="1"/>
</dbReference>
<feature type="domain" description="BTB" evidence="4">
    <location>
        <begin position="48"/>
        <end position="115"/>
    </location>
</feature>
<evidence type="ECO:0000256" key="3">
    <source>
        <dbReference type="ARBA" id="ARBA00023203"/>
    </source>
</evidence>
<dbReference type="InterPro" id="IPR011705">
    <property type="entry name" value="BACK"/>
</dbReference>
<accession>A0AAV2RHD1</accession>
<gene>
    <name evidence="5" type="ORF">MNOR_LOCUS24180</name>
</gene>
<dbReference type="AlphaFoldDB" id="A0AAV2RHD1"/>
<dbReference type="InterPro" id="IPR030603">
    <property type="entry name" value="KLHL18_BTB/POZ"/>
</dbReference>
<dbReference type="InterPro" id="IPR000210">
    <property type="entry name" value="BTB/POZ_dom"/>
</dbReference>
<dbReference type="Proteomes" id="UP001497623">
    <property type="component" value="Unassembled WGS sequence"/>
</dbReference>
<dbReference type="PANTHER" id="PTHR24412">
    <property type="entry name" value="KELCH PROTEIN"/>
    <property type="match status" value="1"/>
</dbReference>
<dbReference type="Gene3D" id="1.25.40.420">
    <property type="match status" value="1"/>
</dbReference>
<evidence type="ECO:0000313" key="6">
    <source>
        <dbReference type="Proteomes" id="UP001497623"/>
    </source>
</evidence>
<dbReference type="SMART" id="SM00875">
    <property type="entry name" value="BACK"/>
    <property type="match status" value="1"/>
</dbReference>
<evidence type="ECO:0000259" key="4">
    <source>
        <dbReference type="PROSITE" id="PS50097"/>
    </source>
</evidence>
<organism evidence="5 6">
    <name type="scientific">Meganyctiphanes norvegica</name>
    <name type="common">Northern krill</name>
    <name type="synonym">Thysanopoda norvegica</name>
    <dbReference type="NCBI Taxonomy" id="48144"/>
    <lineage>
        <taxon>Eukaryota</taxon>
        <taxon>Metazoa</taxon>
        <taxon>Ecdysozoa</taxon>
        <taxon>Arthropoda</taxon>
        <taxon>Crustacea</taxon>
        <taxon>Multicrustacea</taxon>
        <taxon>Malacostraca</taxon>
        <taxon>Eumalacostraca</taxon>
        <taxon>Eucarida</taxon>
        <taxon>Euphausiacea</taxon>
        <taxon>Euphausiidae</taxon>
        <taxon>Meganyctiphanes</taxon>
    </lineage>
</organism>
<evidence type="ECO:0000256" key="2">
    <source>
        <dbReference type="ARBA" id="ARBA00022737"/>
    </source>
</evidence>
<dbReference type="SMART" id="SM00225">
    <property type="entry name" value="BTB"/>
    <property type="match status" value="1"/>
</dbReference>
<keyword evidence="3" id="KW-0009">Actin-binding</keyword>
<keyword evidence="1" id="KW-0880">Kelch repeat</keyword>
<evidence type="ECO:0000256" key="1">
    <source>
        <dbReference type="ARBA" id="ARBA00022441"/>
    </source>
</evidence>
<dbReference type="EMBL" id="CAXKWB010021971">
    <property type="protein sequence ID" value="CAL4124027.1"/>
    <property type="molecule type" value="Genomic_DNA"/>
</dbReference>
<keyword evidence="2" id="KW-0677">Repeat</keyword>
<dbReference type="PANTHER" id="PTHR24412:SF497">
    <property type="entry name" value="KELCH-LIKE PROTEIN 18"/>
    <property type="match status" value="1"/>
</dbReference>
<dbReference type="Gene3D" id="3.30.710.10">
    <property type="entry name" value="Potassium Channel Kv1.1, Chain A"/>
    <property type="match status" value="1"/>
</dbReference>
<keyword evidence="6" id="KW-1185">Reference proteome</keyword>
<feature type="non-terminal residue" evidence="5">
    <location>
        <position position="239"/>
    </location>
</feature>
<dbReference type="FunFam" id="3.30.710.10:FF:000001">
    <property type="entry name" value="Kelch-like family member 20"/>
    <property type="match status" value="1"/>
</dbReference>
<proteinExistence type="predicted"/>